<comment type="caution">
    <text evidence="2">The sequence shown here is derived from an EMBL/GenBank/DDBJ whole genome shotgun (WGS) entry which is preliminary data.</text>
</comment>
<accession>A0A931SCL8</accession>
<proteinExistence type="predicted"/>
<evidence type="ECO:0000313" key="2">
    <source>
        <dbReference type="EMBL" id="MBI2096604.1"/>
    </source>
</evidence>
<dbReference type="AlphaFoldDB" id="A0A931SCL8"/>
<protein>
    <submittedName>
        <fullName evidence="2">Glycosyltransferase</fullName>
    </submittedName>
</protein>
<reference evidence="2" key="1">
    <citation type="submission" date="2020-07" db="EMBL/GenBank/DDBJ databases">
        <title>Huge and variable diversity of episymbiotic CPR bacteria and DPANN archaea in groundwater ecosystems.</title>
        <authorList>
            <person name="He C.Y."/>
            <person name="Keren R."/>
            <person name="Whittaker M."/>
            <person name="Farag I.F."/>
            <person name="Doudna J."/>
            <person name="Cate J.H.D."/>
            <person name="Banfield J.F."/>
        </authorList>
    </citation>
    <scope>NUCLEOTIDE SEQUENCE</scope>
    <source>
        <strain evidence="2">NC_groundwater_193_Ag_S-0.1um_51_7</strain>
    </source>
</reference>
<name>A0A931SCL8_9BACT</name>
<evidence type="ECO:0000259" key="1">
    <source>
        <dbReference type="Pfam" id="PF13579"/>
    </source>
</evidence>
<evidence type="ECO:0000313" key="3">
    <source>
        <dbReference type="Proteomes" id="UP000724148"/>
    </source>
</evidence>
<gene>
    <name evidence="2" type="ORF">HYT40_00380</name>
</gene>
<organism evidence="2 3">
    <name type="scientific">Candidatus Sungiibacteriota bacterium</name>
    <dbReference type="NCBI Taxonomy" id="2750080"/>
    <lineage>
        <taxon>Bacteria</taxon>
        <taxon>Candidatus Sungiibacteriota</taxon>
    </lineage>
</organism>
<dbReference type="EMBL" id="JACOZA010000005">
    <property type="protein sequence ID" value="MBI2096604.1"/>
    <property type="molecule type" value="Genomic_DNA"/>
</dbReference>
<feature type="domain" description="Glycosyltransferase subfamily 4-like N-terminal" evidence="1">
    <location>
        <begin position="15"/>
        <end position="131"/>
    </location>
</feature>
<dbReference type="Proteomes" id="UP000724148">
    <property type="component" value="Unassembled WGS sequence"/>
</dbReference>
<dbReference type="Pfam" id="PF13579">
    <property type="entry name" value="Glyco_trans_4_4"/>
    <property type="match status" value="1"/>
</dbReference>
<dbReference type="InterPro" id="IPR028098">
    <property type="entry name" value="Glyco_trans_4-like_N"/>
</dbReference>
<dbReference type="SUPFAM" id="SSF53756">
    <property type="entry name" value="UDP-Glycosyltransferase/glycogen phosphorylase"/>
    <property type="match status" value="1"/>
</dbReference>
<sequence length="139" mass="15364">MKRKILFGVTKAGWGGAQRYVFDLITNLPPDKFKVSVMAGAPGLLQNRLETAGIRFIPVSGLGRDIAWLKELEALFGILTAIRKEKPDVLHLNSPKMSGLGAFAGRLLGVPRIIVTVHGWSFAEDRHLGSRRCWRIKSS</sequence>
<dbReference type="Gene3D" id="3.40.50.2000">
    <property type="entry name" value="Glycogen Phosphorylase B"/>
    <property type="match status" value="1"/>
</dbReference>